<dbReference type="AlphaFoldDB" id="A0A8J8CI41"/>
<accession>A0A8J8CI41</accession>
<evidence type="ECO:0000313" key="2">
    <source>
        <dbReference type="Proteomes" id="UP000646053"/>
    </source>
</evidence>
<protein>
    <submittedName>
        <fullName evidence="1">Uncharacterized protein</fullName>
    </submittedName>
</protein>
<sequence length="58" mass="6430">MAHRLHLLAKPEDIPNSAAHASVLFNVNSPELLGCDRRSGKPQTTKQIIYIELTPSFC</sequence>
<evidence type="ECO:0000313" key="1">
    <source>
        <dbReference type="EMBL" id="NDJ17344.1"/>
    </source>
</evidence>
<dbReference type="Proteomes" id="UP000646053">
    <property type="component" value="Unassembled WGS sequence"/>
</dbReference>
<reference evidence="1" key="1">
    <citation type="submission" date="2019-12" db="EMBL/GenBank/DDBJ databases">
        <title>High-Quality draft genome sequences of three cyanobacteria isolated from the limestone walls of the Old Cathedral of Coimbra.</title>
        <authorList>
            <person name="Tiago I."/>
            <person name="Soares F."/>
            <person name="Portugal A."/>
        </authorList>
    </citation>
    <scope>NUCLEOTIDE SEQUENCE</scope>
    <source>
        <strain evidence="1">A</strain>
    </source>
</reference>
<gene>
    <name evidence="1" type="ORF">GS601_08575</name>
</gene>
<comment type="caution">
    <text evidence="1">The sequence shown here is derived from an EMBL/GenBank/DDBJ whole genome shotgun (WGS) entry which is preliminary data.</text>
</comment>
<dbReference type="RefSeq" id="WP_162422867.1">
    <property type="nucleotide sequence ID" value="NZ_WVIE01000008.1"/>
</dbReference>
<name>A0A8J8CI41_9CYAN</name>
<proteinExistence type="predicted"/>
<keyword evidence="2" id="KW-1185">Reference proteome</keyword>
<organism evidence="1 2">
    <name type="scientific">Myxacorys almedinensis A</name>
    <dbReference type="NCBI Taxonomy" id="2690445"/>
    <lineage>
        <taxon>Bacteria</taxon>
        <taxon>Bacillati</taxon>
        <taxon>Cyanobacteriota</taxon>
        <taxon>Cyanophyceae</taxon>
        <taxon>Leptolyngbyales</taxon>
        <taxon>Leptolyngbyaceae</taxon>
        <taxon>Myxacorys</taxon>
        <taxon>Myxacorys almedinensis</taxon>
    </lineage>
</organism>
<dbReference type="EMBL" id="WVIE01000008">
    <property type="protein sequence ID" value="NDJ17344.1"/>
    <property type="molecule type" value="Genomic_DNA"/>
</dbReference>